<name>A0A1B8XVJ7_XENTR</name>
<reference evidence="1" key="1">
    <citation type="submission" date="2009-11" db="EMBL/GenBank/DDBJ databases">
        <authorList>
            <consortium name="US DOE Joint Genome Institute (JGI-PGF)"/>
            <person name="Ottilar R."/>
            <person name="Schmutz J."/>
            <person name="Salamov A."/>
            <person name="Cheng J.F."/>
            <person name="Lucas S."/>
            <person name="Pitluck S."/>
            <person name="Gundlach H."/>
            <person name="Guo Y."/>
            <person name="Haberer G."/>
            <person name="Nasrallah J."/>
            <person name="Mayer K.F.X."/>
            <person name="van de Peer Y."/>
            <person name="Weigel D."/>
            <person name="Grigoriev I.V."/>
        </authorList>
    </citation>
    <scope>NUCLEOTIDE SEQUENCE</scope>
    <source>
        <strain evidence="1">Nigerian</strain>
    </source>
</reference>
<gene>
    <name evidence="1" type="ORF">XENTR_v90026057mg</name>
</gene>
<organism evidence="1">
    <name type="scientific">Xenopus tropicalis</name>
    <name type="common">Western clawed frog</name>
    <name type="synonym">Silurana tropicalis</name>
    <dbReference type="NCBI Taxonomy" id="8364"/>
    <lineage>
        <taxon>Eukaryota</taxon>
        <taxon>Metazoa</taxon>
        <taxon>Chordata</taxon>
        <taxon>Craniata</taxon>
        <taxon>Vertebrata</taxon>
        <taxon>Euteleostomi</taxon>
        <taxon>Amphibia</taxon>
        <taxon>Batrachia</taxon>
        <taxon>Anura</taxon>
        <taxon>Pipoidea</taxon>
        <taxon>Pipidae</taxon>
        <taxon>Xenopodinae</taxon>
        <taxon>Xenopus</taxon>
        <taxon>Silurana</taxon>
    </lineage>
</organism>
<dbReference type="AlphaFoldDB" id="A0A1B8XVJ7"/>
<proteinExistence type="predicted"/>
<reference evidence="1" key="2">
    <citation type="journal article" date="2010" name="Science">
        <title>The genome of the Western clawed frog Xenopus tropicalis.</title>
        <authorList>
            <person name="Hellsten U."/>
            <person name="Harland R.M."/>
            <person name="Gilchrist M.J."/>
            <person name="Hendrix D."/>
            <person name="Jurka J."/>
            <person name="Kapitonov V."/>
            <person name="Ovcharenko I."/>
            <person name="Putnam N.H."/>
            <person name="Shu S."/>
            <person name="Taher L."/>
            <person name="Blitz I.L."/>
            <person name="Blumberg B."/>
            <person name="Dichmann D.S."/>
            <person name="Dubchak I."/>
            <person name="Amaya E."/>
            <person name="Detter J.C."/>
            <person name="Fletcher R."/>
            <person name="Gerhard D.S."/>
            <person name="Goodstein D."/>
            <person name="Graves T."/>
            <person name="Grigoriev I.V."/>
            <person name="Grimwood J."/>
            <person name="Kawashima T."/>
            <person name="Lindquist E."/>
            <person name="Lucas S.M."/>
            <person name="Mead P.E."/>
            <person name="Mitros T."/>
            <person name="Ogino H."/>
            <person name="Ohta Y."/>
            <person name="Poliakov A.V."/>
            <person name="Pollet N."/>
            <person name="Robert J."/>
            <person name="Salamov A."/>
            <person name="Sater A.K."/>
            <person name="Schmutz J."/>
            <person name="Terry A."/>
            <person name="Vize P.D."/>
            <person name="Warren W.C."/>
            <person name="Wells D."/>
            <person name="Wills A."/>
            <person name="Wilson R.K."/>
            <person name="Zimmerman L.B."/>
            <person name="Zorn A.M."/>
            <person name="Grainger R."/>
            <person name="Grammer T."/>
            <person name="Khokha M.K."/>
            <person name="Richardson P.M."/>
            <person name="Rokhsar D.S."/>
        </authorList>
    </citation>
    <scope>NUCLEOTIDE SEQUENCE [LARGE SCALE GENOMIC DNA]</scope>
    <source>
        <strain evidence="1">Nigerian</strain>
    </source>
</reference>
<accession>A0A1B8XVJ7</accession>
<dbReference type="EMBL" id="KV461300">
    <property type="protein sequence ID" value="OCA14689.1"/>
    <property type="molecule type" value="Genomic_DNA"/>
</dbReference>
<evidence type="ECO:0000313" key="1">
    <source>
        <dbReference type="EMBL" id="OCA14689.1"/>
    </source>
</evidence>
<protein>
    <submittedName>
        <fullName evidence="1">Uncharacterized protein</fullName>
    </submittedName>
</protein>
<reference evidence="1" key="3">
    <citation type="submission" date="2016-05" db="EMBL/GenBank/DDBJ databases">
        <title>WGS assembly of Xenopus tropicalis.</title>
        <authorList>
            <person name="Sessions A."/>
            <person name="Jenkins J."/>
            <person name="Mitros T."/>
            <person name="Lyons J.T."/>
            <person name="Dichmann D.S."/>
            <person name="Robert J."/>
            <person name="Harland R.M."/>
            <person name="Rokhsar D.S."/>
        </authorList>
    </citation>
    <scope>NUCLEOTIDE SEQUENCE</scope>
    <source>
        <strain evidence="1">Nigerian</strain>
    </source>
</reference>
<sequence>MSFSVTISASSLLSIFPLSLAPSEGVKLQLASNVEADPQALDLASRLRFWGISGVRAIRVLYWFFSLFRHREWS</sequence>